<dbReference type="PANTHER" id="PTHR30625">
    <property type="entry name" value="PROTEIN TOLQ"/>
    <property type="match status" value="1"/>
</dbReference>
<dbReference type="Pfam" id="PF01618">
    <property type="entry name" value="MotA_ExbB"/>
    <property type="match status" value="1"/>
</dbReference>
<proteinExistence type="inferred from homology"/>
<dbReference type="GO" id="GO:0017038">
    <property type="term" value="P:protein import"/>
    <property type="evidence" value="ECO:0007669"/>
    <property type="project" value="TreeGrafter"/>
</dbReference>
<feature type="transmembrane region" description="Helical" evidence="7">
    <location>
        <begin position="543"/>
        <end position="567"/>
    </location>
</feature>
<keyword evidence="3 7" id="KW-0812">Transmembrane</keyword>
<evidence type="ECO:0000256" key="2">
    <source>
        <dbReference type="ARBA" id="ARBA00022475"/>
    </source>
</evidence>
<comment type="caution">
    <text evidence="10">The sequence shown here is derived from an EMBL/GenBank/DDBJ whole genome shotgun (WGS) entry which is preliminary data.</text>
</comment>
<feature type="domain" description="Laminin G" evidence="9">
    <location>
        <begin position="210"/>
        <end position="324"/>
    </location>
</feature>
<dbReference type="RefSeq" id="WP_107866800.1">
    <property type="nucleotide sequence ID" value="NZ_QAON01000019.1"/>
</dbReference>
<dbReference type="InterPro" id="IPR001791">
    <property type="entry name" value="Laminin_G"/>
</dbReference>
<keyword evidence="5 7" id="KW-0472">Membrane</keyword>
<dbReference type="InterPro" id="IPR050790">
    <property type="entry name" value="ExbB/TolQ_transport"/>
</dbReference>
<dbReference type="InterPro" id="IPR013320">
    <property type="entry name" value="ConA-like_dom_sf"/>
</dbReference>
<dbReference type="InterPro" id="IPR018765">
    <property type="entry name" value="DUF2341"/>
</dbReference>
<feature type="transmembrane region" description="Helical" evidence="7">
    <location>
        <begin position="504"/>
        <end position="537"/>
    </location>
</feature>
<dbReference type="Pfam" id="PF13385">
    <property type="entry name" value="Laminin_G_3"/>
    <property type="match status" value="1"/>
</dbReference>
<evidence type="ECO:0000256" key="6">
    <source>
        <dbReference type="RuleBase" id="RU004057"/>
    </source>
</evidence>
<evidence type="ECO:0000313" key="10">
    <source>
        <dbReference type="EMBL" id="PTQ87386.1"/>
    </source>
</evidence>
<gene>
    <name evidence="10" type="ORF">C8N29_11933</name>
</gene>
<dbReference type="OrthoDB" id="9801455at2"/>
<evidence type="ECO:0000256" key="1">
    <source>
        <dbReference type="ARBA" id="ARBA00004651"/>
    </source>
</evidence>
<evidence type="ECO:0000256" key="7">
    <source>
        <dbReference type="SAM" id="Phobius"/>
    </source>
</evidence>
<keyword evidence="4 7" id="KW-1133">Transmembrane helix</keyword>
<evidence type="ECO:0000313" key="11">
    <source>
        <dbReference type="Proteomes" id="UP000244223"/>
    </source>
</evidence>
<dbReference type="AlphaFoldDB" id="A0A2T5IUA4"/>
<keyword evidence="6" id="KW-0813">Transport</keyword>
<dbReference type="Gene3D" id="2.60.120.200">
    <property type="match status" value="1"/>
</dbReference>
<keyword evidence="6" id="KW-0653">Protein transport</keyword>
<dbReference type="PANTHER" id="PTHR30625:SF3">
    <property type="entry name" value="TOL-PAL SYSTEM PROTEIN TOLQ"/>
    <property type="match status" value="1"/>
</dbReference>
<keyword evidence="8" id="KW-0732">Signal</keyword>
<dbReference type="GO" id="GO:0005886">
    <property type="term" value="C:plasma membrane"/>
    <property type="evidence" value="ECO:0007669"/>
    <property type="project" value="UniProtKB-SubCell"/>
</dbReference>
<feature type="chain" id="PRO_5015786060" evidence="8">
    <location>
        <begin position="36"/>
        <end position="610"/>
    </location>
</feature>
<dbReference type="Proteomes" id="UP000244223">
    <property type="component" value="Unassembled WGS sequence"/>
</dbReference>
<keyword evidence="2" id="KW-1003">Cell membrane</keyword>
<dbReference type="SMART" id="SM00282">
    <property type="entry name" value="LamG"/>
    <property type="match status" value="1"/>
</dbReference>
<comment type="similarity">
    <text evidence="6">Belongs to the exbB/tolQ family.</text>
</comment>
<accession>A0A2T5IUA4</accession>
<evidence type="ECO:0000256" key="8">
    <source>
        <dbReference type="SAM" id="SignalP"/>
    </source>
</evidence>
<protein>
    <submittedName>
        <fullName evidence="10">Outer membrane transport energization protein ExbB</fullName>
    </submittedName>
</protein>
<comment type="subcellular location">
    <subcellularLocation>
        <location evidence="1">Cell membrane</location>
        <topology evidence="1">Multi-pass membrane protein</topology>
    </subcellularLocation>
    <subcellularLocation>
        <location evidence="6">Membrane</location>
        <topology evidence="6">Multi-pass membrane protein</topology>
    </subcellularLocation>
</comment>
<reference evidence="10 11" key="1">
    <citation type="submission" date="2018-04" db="EMBL/GenBank/DDBJ databases">
        <title>Genomic Encyclopedia of Archaeal and Bacterial Type Strains, Phase II (KMG-II): from individual species to whole genera.</title>
        <authorList>
            <person name="Goeker M."/>
        </authorList>
    </citation>
    <scope>NUCLEOTIDE SEQUENCE [LARGE SCALE GENOMIC DNA]</scope>
    <source>
        <strain evidence="10 11">DSM 5822</strain>
    </source>
</reference>
<dbReference type="CDD" id="cd00110">
    <property type="entry name" value="LamG"/>
    <property type="match status" value="1"/>
</dbReference>
<keyword evidence="11" id="KW-1185">Reference proteome</keyword>
<dbReference type="Pfam" id="PF10102">
    <property type="entry name" value="DUF2341"/>
    <property type="match status" value="1"/>
</dbReference>
<dbReference type="InterPro" id="IPR002898">
    <property type="entry name" value="MotA_ExbB_proton_chnl"/>
</dbReference>
<dbReference type="SUPFAM" id="SSF49899">
    <property type="entry name" value="Concanavalin A-like lectins/glucanases"/>
    <property type="match status" value="1"/>
</dbReference>
<organism evidence="10 11">
    <name type="scientific">Agitococcus lubricus</name>
    <dbReference type="NCBI Taxonomy" id="1077255"/>
    <lineage>
        <taxon>Bacteria</taxon>
        <taxon>Pseudomonadati</taxon>
        <taxon>Pseudomonadota</taxon>
        <taxon>Gammaproteobacteria</taxon>
        <taxon>Moraxellales</taxon>
        <taxon>Moraxellaceae</taxon>
        <taxon>Agitococcus</taxon>
    </lineage>
</organism>
<evidence type="ECO:0000259" key="9">
    <source>
        <dbReference type="SMART" id="SM00282"/>
    </source>
</evidence>
<evidence type="ECO:0000256" key="3">
    <source>
        <dbReference type="ARBA" id="ARBA00022692"/>
    </source>
</evidence>
<dbReference type="EMBL" id="QAON01000019">
    <property type="protein sequence ID" value="PTQ87386.1"/>
    <property type="molecule type" value="Genomic_DNA"/>
</dbReference>
<evidence type="ECO:0000256" key="4">
    <source>
        <dbReference type="ARBA" id="ARBA00022989"/>
    </source>
</evidence>
<feature type="signal peptide" evidence="8">
    <location>
        <begin position="1"/>
        <end position="35"/>
    </location>
</feature>
<name>A0A2T5IUA4_9GAMM</name>
<feature type="transmembrane region" description="Helical" evidence="7">
    <location>
        <begin position="360"/>
        <end position="389"/>
    </location>
</feature>
<sequence>MVNQINKHTSMPLRAKTLLSFAVLGLVGLSSQAQAWWSNDWAYRKSITLDAQAAGVSNEQNTVPVLIRLHEGILKFTDVAPDGADIRFVADDDKTPLKFHIEKFDSVFNLGFVWVHVPKLAAGKPTSIWMYYGNQKATPENNSKDTYDANQVAVYHFAEKGTPVQDSSAFQHHATNFVATNESGLIGNAARFDGTASLSLPASITTTGGTGVTWSAWVKPVAPESSVIYAQAAANNLIVGLNNGAPYVSVNNVSTPLSAQIADNNWHHLALTSNAGQTTFYVDGQVRATLNQGINALQGLATVGGLGNQQLFHGEVDELKIAKVARDATAIQLEANNQGTNDKLVQFGGDEASSSSETGYFGAIMASLTFDGWVAIGFLMVMMVISWIVMAQKGRLIGRVSKANNFFLELFQSAKGDFAKLHAVTQASANPQEAHLNAQQFLLLSHSPLMRVFQRGINELHDRLQIDPRTGRPLAVLSEQSIEAIRATLNGALVRETQFLNKNLVLLTIAISGGPFIGLLGTVIGVMITFAAVAAAGDVNVNAIAPGISAALAATVAGLAVAIPALFGYNYLLTRVKENTVEMNVFIEDFIARMAENYNDPAALHAMSDD</sequence>
<evidence type="ECO:0000256" key="5">
    <source>
        <dbReference type="ARBA" id="ARBA00023136"/>
    </source>
</evidence>